<feature type="region of interest" description="Disordered" evidence="1">
    <location>
        <begin position="1"/>
        <end position="207"/>
    </location>
</feature>
<comment type="caution">
    <text evidence="2">The sequence shown here is derived from an EMBL/GenBank/DDBJ whole genome shotgun (WGS) entry which is preliminary data.</text>
</comment>
<feature type="compositionally biased region" description="Polar residues" evidence="1">
    <location>
        <begin position="475"/>
        <end position="485"/>
    </location>
</feature>
<name>A0A9N8H7U7_9STRA</name>
<feature type="compositionally biased region" description="Basic and acidic residues" evidence="1">
    <location>
        <begin position="85"/>
        <end position="104"/>
    </location>
</feature>
<evidence type="ECO:0000313" key="3">
    <source>
        <dbReference type="Proteomes" id="UP001153069"/>
    </source>
</evidence>
<protein>
    <submittedName>
        <fullName evidence="2">Uncharacterized protein</fullName>
    </submittedName>
</protein>
<feature type="compositionally biased region" description="Low complexity" evidence="1">
    <location>
        <begin position="530"/>
        <end position="539"/>
    </location>
</feature>
<feature type="compositionally biased region" description="Low complexity" evidence="1">
    <location>
        <begin position="171"/>
        <end position="182"/>
    </location>
</feature>
<reference evidence="2" key="1">
    <citation type="submission" date="2020-06" db="EMBL/GenBank/DDBJ databases">
        <authorList>
            <consortium name="Plant Systems Biology data submission"/>
        </authorList>
    </citation>
    <scope>NUCLEOTIDE SEQUENCE</scope>
    <source>
        <strain evidence="2">D6</strain>
    </source>
</reference>
<dbReference type="Proteomes" id="UP001153069">
    <property type="component" value="Unassembled WGS sequence"/>
</dbReference>
<feature type="region of interest" description="Disordered" evidence="1">
    <location>
        <begin position="713"/>
        <end position="741"/>
    </location>
</feature>
<feature type="region of interest" description="Disordered" evidence="1">
    <location>
        <begin position="320"/>
        <end position="371"/>
    </location>
</feature>
<feature type="compositionally biased region" description="Polar residues" evidence="1">
    <location>
        <begin position="60"/>
        <end position="79"/>
    </location>
</feature>
<feature type="compositionally biased region" description="Basic and acidic residues" evidence="1">
    <location>
        <begin position="188"/>
        <end position="197"/>
    </location>
</feature>
<dbReference type="EMBL" id="CAICTM010000193">
    <property type="protein sequence ID" value="CAB9504341.1"/>
    <property type="molecule type" value="Genomic_DNA"/>
</dbReference>
<feature type="compositionally biased region" description="Basic and acidic residues" evidence="1">
    <location>
        <begin position="131"/>
        <end position="144"/>
    </location>
</feature>
<keyword evidence="3" id="KW-1185">Reference proteome</keyword>
<proteinExistence type="predicted"/>
<feature type="compositionally biased region" description="Basic and acidic residues" evidence="1">
    <location>
        <begin position="1"/>
        <end position="14"/>
    </location>
</feature>
<dbReference type="AlphaFoldDB" id="A0A9N8H7U7"/>
<feature type="compositionally biased region" description="Basic and acidic residues" evidence="1">
    <location>
        <begin position="495"/>
        <end position="512"/>
    </location>
</feature>
<accession>A0A9N8H7U7</accession>
<evidence type="ECO:0000256" key="1">
    <source>
        <dbReference type="SAM" id="MobiDB-lite"/>
    </source>
</evidence>
<gene>
    <name evidence="2" type="ORF">SEMRO_194_G082810.1</name>
</gene>
<feature type="compositionally biased region" description="Basic residues" evidence="1">
    <location>
        <begin position="40"/>
        <end position="49"/>
    </location>
</feature>
<feature type="compositionally biased region" description="Basic and acidic residues" evidence="1">
    <location>
        <begin position="154"/>
        <end position="170"/>
    </location>
</feature>
<organism evidence="2 3">
    <name type="scientific">Seminavis robusta</name>
    <dbReference type="NCBI Taxonomy" id="568900"/>
    <lineage>
        <taxon>Eukaryota</taxon>
        <taxon>Sar</taxon>
        <taxon>Stramenopiles</taxon>
        <taxon>Ochrophyta</taxon>
        <taxon>Bacillariophyta</taxon>
        <taxon>Bacillariophyceae</taxon>
        <taxon>Bacillariophycidae</taxon>
        <taxon>Naviculales</taxon>
        <taxon>Naviculaceae</taxon>
        <taxon>Seminavis</taxon>
    </lineage>
</organism>
<sequence>MGERFSFKEAKPARFGDPPSMRGGGKSVSSKSRGSDKSHHQSTKSHTSSKSRSMDSHRSGTSSANKTFKSSENSGSSRVRQAAESFEKSPKTEELTVKSLEKSPVRMSARVKEAAQSLENSFNFNSSLVDLDLKGGKQDEDGSRVTKGSSSVRELTEKLSRRGGDTDGSKSGKSGRTGSASSRSKRDKKGDKWRSSDSKSTAITTESLETINEKGKSIIRGTIVVQNSQSDGGEAKMELVSETQFMPIGEASMSEMDGETAALTEDPRTVVTDDVRTAKSAEDGQPTEEDFLAELFAFAESNNALAFDFGAEIVPVGSAVGGSSGGKSSAHISEKDPTDPRSATTSGDGPVESYPGDEPVGTADEDDGPVEAYAGDELMGIFNANDEYDKDTKTSESRSHKSVPNVVEFKNGIAYTVSQDDDGTTIKTFLTLDEHEIPFDEAGEDVARNIAEQEAAAIAALVAAEAAAAALKQATTPEVASTAASTKEPVEAEQEAEKESAKGETGPVKEESAEGEAGPVKGESEEAPAKAKTVPAKAAGTEDPVAAEPAKHLVEEEKVQEDDVSEQAEIKSIYHVRSNDREMLLKVVQAYHERLAAMVEGRQELLTKDTSRKVAETVSTATREGSGKLDAAARTKILLEKLKMASLAQKAGVGEALMTTPLGEMKSKGVRSQEILSTIHKVDWAMFRARKMMERIKTRAESRKRSIPVEFEESREALTRSQQHFSELRKSVTRQSTNALT</sequence>
<evidence type="ECO:0000313" key="2">
    <source>
        <dbReference type="EMBL" id="CAB9504341.1"/>
    </source>
</evidence>
<feature type="region of interest" description="Disordered" evidence="1">
    <location>
        <begin position="475"/>
        <end position="544"/>
    </location>
</feature>